<organism evidence="1 2">
    <name type="scientific">Artemisia annua</name>
    <name type="common">Sweet wormwood</name>
    <dbReference type="NCBI Taxonomy" id="35608"/>
    <lineage>
        <taxon>Eukaryota</taxon>
        <taxon>Viridiplantae</taxon>
        <taxon>Streptophyta</taxon>
        <taxon>Embryophyta</taxon>
        <taxon>Tracheophyta</taxon>
        <taxon>Spermatophyta</taxon>
        <taxon>Magnoliopsida</taxon>
        <taxon>eudicotyledons</taxon>
        <taxon>Gunneridae</taxon>
        <taxon>Pentapetalae</taxon>
        <taxon>asterids</taxon>
        <taxon>campanulids</taxon>
        <taxon>Asterales</taxon>
        <taxon>Asteraceae</taxon>
        <taxon>Asteroideae</taxon>
        <taxon>Anthemideae</taxon>
        <taxon>Artemisiinae</taxon>
        <taxon>Artemisia</taxon>
    </lineage>
</organism>
<dbReference type="Gene3D" id="3.90.180.10">
    <property type="entry name" value="Medium-chain alcohol dehydrogenases, catalytic domain"/>
    <property type="match status" value="1"/>
</dbReference>
<dbReference type="STRING" id="35608.A0A2U1KWC3"/>
<dbReference type="OrthoDB" id="417550at2759"/>
<evidence type="ECO:0000313" key="2">
    <source>
        <dbReference type="Proteomes" id="UP000245207"/>
    </source>
</evidence>
<keyword evidence="2" id="KW-1185">Reference proteome</keyword>
<name>A0A2U1KWC3_ARTAN</name>
<evidence type="ECO:0000313" key="1">
    <source>
        <dbReference type="EMBL" id="PWA41024.1"/>
    </source>
</evidence>
<sequence>MGALSMCETKDERCHLWPGLSACWFGVWLLLVCVPGDLKGTSLAYELEVEKFITHEVGFSEINKAFDLMLKGESLRCIIRMDA</sequence>
<proteinExistence type="predicted"/>
<dbReference type="AlphaFoldDB" id="A0A2U1KWC3"/>
<dbReference type="InterPro" id="IPR011032">
    <property type="entry name" value="GroES-like_sf"/>
</dbReference>
<gene>
    <name evidence="1" type="ORF">CTI12_AA557330</name>
</gene>
<dbReference type="SUPFAM" id="SSF50129">
    <property type="entry name" value="GroES-like"/>
    <property type="match status" value="1"/>
</dbReference>
<comment type="caution">
    <text evidence="1">The sequence shown here is derived from an EMBL/GenBank/DDBJ whole genome shotgun (WGS) entry which is preliminary data.</text>
</comment>
<protein>
    <submittedName>
        <fullName evidence="1">Alcohol dehydrogenase superfamily, zinc-type, GroES-like protein</fullName>
    </submittedName>
</protein>
<dbReference type="EMBL" id="PKPP01013371">
    <property type="protein sequence ID" value="PWA41024.1"/>
    <property type="molecule type" value="Genomic_DNA"/>
</dbReference>
<dbReference type="Proteomes" id="UP000245207">
    <property type="component" value="Unassembled WGS sequence"/>
</dbReference>
<accession>A0A2U1KWC3</accession>
<reference evidence="1 2" key="1">
    <citation type="journal article" date="2018" name="Mol. Plant">
        <title>The genome of Artemisia annua provides insight into the evolution of Asteraceae family and artemisinin biosynthesis.</title>
        <authorList>
            <person name="Shen Q."/>
            <person name="Zhang L."/>
            <person name="Liao Z."/>
            <person name="Wang S."/>
            <person name="Yan T."/>
            <person name="Shi P."/>
            <person name="Liu M."/>
            <person name="Fu X."/>
            <person name="Pan Q."/>
            <person name="Wang Y."/>
            <person name="Lv Z."/>
            <person name="Lu X."/>
            <person name="Zhang F."/>
            <person name="Jiang W."/>
            <person name="Ma Y."/>
            <person name="Chen M."/>
            <person name="Hao X."/>
            <person name="Li L."/>
            <person name="Tang Y."/>
            <person name="Lv G."/>
            <person name="Zhou Y."/>
            <person name="Sun X."/>
            <person name="Brodelius P.E."/>
            <person name="Rose J.K.C."/>
            <person name="Tang K."/>
        </authorList>
    </citation>
    <scope>NUCLEOTIDE SEQUENCE [LARGE SCALE GENOMIC DNA]</scope>
    <source>
        <strain evidence="2">cv. Huhao1</strain>
        <tissue evidence="1">Leaf</tissue>
    </source>
</reference>